<comment type="similarity">
    <text evidence="1">Belongs to the glycosyltransferase 2 family.</text>
</comment>
<evidence type="ECO:0000256" key="4">
    <source>
        <dbReference type="SAM" id="Phobius"/>
    </source>
</evidence>
<name>A0A069RC89_PEPLI</name>
<keyword evidence="4" id="KW-1133">Transmembrane helix</keyword>
<comment type="caution">
    <text evidence="6">The sequence shown here is derived from an EMBL/GenBank/DDBJ whole genome shotgun (WGS) entry which is preliminary data.</text>
</comment>
<evidence type="ECO:0000256" key="2">
    <source>
        <dbReference type="ARBA" id="ARBA00022676"/>
    </source>
</evidence>
<dbReference type="InterPro" id="IPR001173">
    <property type="entry name" value="Glyco_trans_2-like"/>
</dbReference>
<keyword evidence="4" id="KW-0472">Membrane</keyword>
<dbReference type="InterPro" id="IPR050834">
    <property type="entry name" value="Glycosyltransf_2"/>
</dbReference>
<proteinExistence type="inferred from homology"/>
<dbReference type="PANTHER" id="PTHR43685">
    <property type="entry name" value="GLYCOSYLTRANSFERASE"/>
    <property type="match status" value="1"/>
</dbReference>
<reference evidence="6 7" key="1">
    <citation type="submission" date="2014-03" db="EMBL/GenBank/DDBJ databases">
        <title>Genome sequence of Clostridium litorale W6, DSM 5388.</title>
        <authorList>
            <person name="Poehlein A."/>
            <person name="Jagirdar A."/>
            <person name="Khonsari B."/>
            <person name="Chibani C.M."/>
            <person name="Gutierrez Gutierrez D.A."/>
            <person name="Davydova E."/>
            <person name="Alghaithi H.S."/>
            <person name="Nair K.P."/>
            <person name="Dhamotharan K."/>
            <person name="Chandran L."/>
            <person name="G W."/>
            <person name="Daniel R."/>
        </authorList>
    </citation>
    <scope>NUCLEOTIDE SEQUENCE [LARGE SCALE GENOMIC DNA]</scope>
    <source>
        <strain evidence="6 7">W6</strain>
    </source>
</reference>
<keyword evidence="2 6" id="KW-0328">Glycosyltransferase</keyword>
<keyword evidence="3 6" id="KW-0808">Transferase</keyword>
<dbReference type="GO" id="GO:0016757">
    <property type="term" value="F:glycosyltransferase activity"/>
    <property type="evidence" value="ECO:0007669"/>
    <property type="project" value="UniProtKB-KW"/>
</dbReference>
<keyword evidence="7" id="KW-1185">Reference proteome</keyword>
<keyword evidence="4" id="KW-0812">Transmembrane</keyword>
<feature type="domain" description="Glycosyltransferase 2-like" evidence="5">
    <location>
        <begin position="7"/>
        <end position="173"/>
    </location>
</feature>
<dbReference type="STRING" id="1121324.CLIT_14c01200"/>
<dbReference type="Gene3D" id="3.90.550.10">
    <property type="entry name" value="Spore Coat Polysaccharide Biosynthesis Protein SpsA, Chain A"/>
    <property type="match status" value="1"/>
</dbReference>
<dbReference type="InterPro" id="IPR029044">
    <property type="entry name" value="Nucleotide-diphossugar_trans"/>
</dbReference>
<protein>
    <submittedName>
        <fullName evidence="6">Putative glycosyltransferase</fullName>
        <ecNumber evidence="6">2.4.-.-</ecNumber>
    </submittedName>
</protein>
<evidence type="ECO:0000256" key="1">
    <source>
        <dbReference type="ARBA" id="ARBA00006739"/>
    </source>
</evidence>
<dbReference type="Pfam" id="PF00535">
    <property type="entry name" value="Glycos_transf_2"/>
    <property type="match status" value="1"/>
</dbReference>
<evidence type="ECO:0000313" key="7">
    <source>
        <dbReference type="Proteomes" id="UP000027946"/>
    </source>
</evidence>
<dbReference type="AlphaFoldDB" id="A0A069RC89"/>
<feature type="transmembrane region" description="Helical" evidence="4">
    <location>
        <begin position="246"/>
        <end position="264"/>
    </location>
</feature>
<accession>A0A069RC89</accession>
<evidence type="ECO:0000313" key="6">
    <source>
        <dbReference type="EMBL" id="KDR94659.1"/>
    </source>
</evidence>
<evidence type="ECO:0000259" key="5">
    <source>
        <dbReference type="Pfam" id="PF00535"/>
    </source>
</evidence>
<dbReference type="SUPFAM" id="SSF53448">
    <property type="entry name" value="Nucleotide-diphospho-sugar transferases"/>
    <property type="match status" value="1"/>
</dbReference>
<organism evidence="6 7">
    <name type="scientific">Peptoclostridium litorale DSM 5388</name>
    <dbReference type="NCBI Taxonomy" id="1121324"/>
    <lineage>
        <taxon>Bacteria</taxon>
        <taxon>Bacillati</taxon>
        <taxon>Bacillota</taxon>
        <taxon>Clostridia</taxon>
        <taxon>Peptostreptococcales</taxon>
        <taxon>Peptoclostridiaceae</taxon>
        <taxon>Peptoclostridium</taxon>
    </lineage>
</organism>
<gene>
    <name evidence="6" type="ORF">CLIT_14c01200</name>
</gene>
<dbReference type="PANTHER" id="PTHR43685:SF5">
    <property type="entry name" value="GLYCOSYLTRANSFERASE EPSE-RELATED"/>
    <property type="match status" value="1"/>
</dbReference>
<dbReference type="eggNOG" id="COG1215">
    <property type="taxonomic scope" value="Bacteria"/>
</dbReference>
<dbReference type="EC" id="2.4.-.-" evidence="6"/>
<dbReference type="Proteomes" id="UP000027946">
    <property type="component" value="Unassembled WGS sequence"/>
</dbReference>
<sequence length="277" mass="32555">MMKTKYSVLMSIYKKEKPEYFVQSIESMINQILEPDEIVIVKDGELTKELEEVIEQYVDNYPSMFNIVPLKVNIGLGRALDEGLKHCRNELVARMDTDDISLPERCKLQVKQFNENPELCIVGTMIDEFYDEPENIISSRVVPTTNDEIYKFMKRRSPFNHPTVMYKKNEVIRCGGYGKMRRKQDLDLFSRMINNGCVAQNIDQSLLLFRSNEDNFKRRKSWSYCKSYIEVQFEIWKRGHCGFNDLVFVTAGQLVMFLAPMGLLKKISNKYLRKKVY</sequence>
<evidence type="ECO:0000256" key="3">
    <source>
        <dbReference type="ARBA" id="ARBA00022679"/>
    </source>
</evidence>
<dbReference type="EMBL" id="JJMM01000014">
    <property type="protein sequence ID" value="KDR94659.1"/>
    <property type="molecule type" value="Genomic_DNA"/>
</dbReference>